<gene>
    <name evidence="2" type="ORF">CJ030_MR4G024560</name>
</gene>
<dbReference type="Proteomes" id="UP000516437">
    <property type="component" value="Chromosome 4"/>
</dbReference>
<evidence type="ECO:0000313" key="2">
    <source>
        <dbReference type="EMBL" id="KAB1216007.1"/>
    </source>
</evidence>
<evidence type="ECO:0000313" key="3">
    <source>
        <dbReference type="Proteomes" id="UP000516437"/>
    </source>
</evidence>
<dbReference type="EMBL" id="RXIC02000022">
    <property type="protein sequence ID" value="KAB1216007.1"/>
    <property type="molecule type" value="Genomic_DNA"/>
</dbReference>
<proteinExistence type="predicted"/>
<dbReference type="AlphaFoldDB" id="A0A6A1VVR3"/>
<keyword evidence="3" id="KW-1185">Reference proteome</keyword>
<reference evidence="2 3" key="1">
    <citation type="journal article" date="2019" name="Plant Biotechnol. J.">
        <title>The red bayberry genome and genetic basis of sex determination.</title>
        <authorList>
            <person name="Jia H.M."/>
            <person name="Jia H.J."/>
            <person name="Cai Q.L."/>
            <person name="Wang Y."/>
            <person name="Zhao H.B."/>
            <person name="Yang W.F."/>
            <person name="Wang G.Y."/>
            <person name="Li Y.H."/>
            <person name="Zhan D.L."/>
            <person name="Shen Y.T."/>
            <person name="Niu Q.F."/>
            <person name="Chang L."/>
            <person name="Qiu J."/>
            <person name="Zhao L."/>
            <person name="Xie H.B."/>
            <person name="Fu W.Y."/>
            <person name="Jin J."/>
            <person name="Li X.W."/>
            <person name="Jiao Y."/>
            <person name="Zhou C.C."/>
            <person name="Tu T."/>
            <person name="Chai C.Y."/>
            <person name="Gao J.L."/>
            <person name="Fan L.J."/>
            <person name="van de Weg E."/>
            <person name="Wang J.Y."/>
            <person name="Gao Z.S."/>
        </authorList>
    </citation>
    <scope>NUCLEOTIDE SEQUENCE [LARGE SCALE GENOMIC DNA]</scope>
    <source>
        <tissue evidence="2">Leaves</tissue>
    </source>
</reference>
<dbReference type="Pfam" id="PF26130">
    <property type="entry name" value="PB1-like"/>
    <property type="match status" value="1"/>
</dbReference>
<protein>
    <recommendedName>
        <fullName evidence="1">PB1-like domain-containing protein</fullName>
    </recommendedName>
</protein>
<evidence type="ECO:0000259" key="1">
    <source>
        <dbReference type="Pfam" id="PF26130"/>
    </source>
</evidence>
<comment type="caution">
    <text evidence="2">The sequence shown here is derived from an EMBL/GenBank/DDBJ whole genome shotgun (WGS) entry which is preliminary data.</text>
</comment>
<sequence>MVHIYVHDDGSLSQSLDVYARGEVDHMDNLDLDYLLVLVIKKFMIKEMRFLNVEKFDYKFCHDEAKLSTYLTSDDDVRKLLDILVQKRQKELHLYVVHSIDIPSFEVADDLDDDGYVGGEYMDGDGVRDDDDGVEDNVESFAADVSNADHVEDVVALSDFKDSAREEQLELYPENNDKDVEKRDRDNVKAWFGEAYSVAREIEEAP</sequence>
<dbReference type="InterPro" id="IPR058594">
    <property type="entry name" value="PB1-like_dom_pln"/>
</dbReference>
<feature type="domain" description="PB1-like" evidence="1">
    <location>
        <begin position="3"/>
        <end position="98"/>
    </location>
</feature>
<name>A0A6A1VVR3_9ROSI</name>
<organism evidence="2 3">
    <name type="scientific">Morella rubra</name>
    <name type="common">Chinese bayberry</name>
    <dbReference type="NCBI Taxonomy" id="262757"/>
    <lineage>
        <taxon>Eukaryota</taxon>
        <taxon>Viridiplantae</taxon>
        <taxon>Streptophyta</taxon>
        <taxon>Embryophyta</taxon>
        <taxon>Tracheophyta</taxon>
        <taxon>Spermatophyta</taxon>
        <taxon>Magnoliopsida</taxon>
        <taxon>eudicotyledons</taxon>
        <taxon>Gunneridae</taxon>
        <taxon>Pentapetalae</taxon>
        <taxon>rosids</taxon>
        <taxon>fabids</taxon>
        <taxon>Fagales</taxon>
        <taxon>Myricaceae</taxon>
        <taxon>Morella</taxon>
    </lineage>
</organism>
<accession>A0A6A1VVR3</accession>